<dbReference type="EMBL" id="BPLR01003311">
    <property type="protein sequence ID" value="GIX83257.1"/>
    <property type="molecule type" value="Genomic_DNA"/>
</dbReference>
<dbReference type="AlphaFoldDB" id="A0AAV4NEL8"/>
<sequence>MATNFCAQEEGTTHLTGGSSSLPWVLLNLTFFYLSSPAIHCCNDSHPPRYITLLGLILHGKQGHSSTANPYYGCLAVVNIPRKMPYTVSKLSVFNEENFKQQSLFYLSAKSITCDGVAAQSRRCWSLEEFHIPGRCSN</sequence>
<organism evidence="1 2">
    <name type="scientific">Caerostris extrusa</name>
    <name type="common">Bark spider</name>
    <name type="synonym">Caerostris bankana</name>
    <dbReference type="NCBI Taxonomy" id="172846"/>
    <lineage>
        <taxon>Eukaryota</taxon>
        <taxon>Metazoa</taxon>
        <taxon>Ecdysozoa</taxon>
        <taxon>Arthropoda</taxon>
        <taxon>Chelicerata</taxon>
        <taxon>Arachnida</taxon>
        <taxon>Araneae</taxon>
        <taxon>Araneomorphae</taxon>
        <taxon>Entelegynae</taxon>
        <taxon>Araneoidea</taxon>
        <taxon>Araneidae</taxon>
        <taxon>Caerostris</taxon>
    </lineage>
</organism>
<proteinExistence type="predicted"/>
<keyword evidence="2" id="KW-1185">Reference proteome</keyword>
<gene>
    <name evidence="1" type="ORF">CEXT_201241</name>
</gene>
<protein>
    <submittedName>
        <fullName evidence="1">Uncharacterized protein</fullName>
    </submittedName>
</protein>
<dbReference type="Proteomes" id="UP001054945">
    <property type="component" value="Unassembled WGS sequence"/>
</dbReference>
<accession>A0AAV4NEL8</accession>
<name>A0AAV4NEL8_CAEEX</name>
<evidence type="ECO:0000313" key="2">
    <source>
        <dbReference type="Proteomes" id="UP001054945"/>
    </source>
</evidence>
<comment type="caution">
    <text evidence="1">The sequence shown here is derived from an EMBL/GenBank/DDBJ whole genome shotgun (WGS) entry which is preliminary data.</text>
</comment>
<evidence type="ECO:0000313" key="1">
    <source>
        <dbReference type="EMBL" id="GIX83257.1"/>
    </source>
</evidence>
<reference evidence="1 2" key="1">
    <citation type="submission" date="2021-06" db="EMBL/GenBank/DDBJ databases">
        <title>Caerostris extrusa draft genome.</title>
        <authorList>
            <person name="Kono N."/>
            <person name="Arakawa K."/>
        </authorList>
    </citation>
    <scope>NUCLEOTIDE SEQUENCE [LARGE SCALE GENOMIC DNA]</scope>
</reference>